<proteinExistence type="predicted"/>
<organism evidence="3">
    <name type="scientific">Naegleria gruberi</name>
    <name type="common">Amoeba</name>
    <dbReference type="NCBI Taxonomy" id="5762"/>
    <lineage>
        <taxon>Eukaryota</taxon>
        <taxon>Discoba</taxon>
        <taxon>Heterolobosea</taxon>
        <taxon>Tetramitia</taxon>
        <taxon>Eutetramitia</taxon>
        <taxon>Vahlkampfiidae</taxon>
        <taxon>Naegleria</taxon>
    </lineage>
</organism>
<gene>
    <name evidence="2" type="ORF">NAEGRDRAFT_79969</name>
</gene>
<dbReference type="AlphaFoldDB" id="D2VH51"/>
<feature type="transmembrane region" description="Helical" evidence="1">
    <location>
        <begin position="229"/>
        <end position="253"/>
    </location>
</feature>
<keyword evidence="1" id="KW-0812">Transmembrane</keyword>
<dbReference type="KEGG" id="ngr:NAEGRDRAFT_79969"/>
<evidence type="ECO:0000256" key="1">
    <source>
        <dbReference type="SAM" id="Phobius"/>
    </source>
</evidence>
<dbReference type="OMA" id="KEMQCFL"/>
<keyword evidence="3" id="KW-1185">Reference proteome</keyword>
<dbReference type="VEuPathDB" id="AmoebaDB:NAEGRDRAFT_79969"/>
<feature type="transmembrane region" description="Helical" evidence="1">
    <location>
        <begin position="306"/>
        <end position="331"/>
    </location>
</feature>
<evidence type="ECO:0000313" key="3">
    <source>
        <dbReference type="Proteomes" id="UP000006671"/>
    </source>
</evidence>
<dbReference type="RefSeq" id="XP_002676575.1">
    <property type="nucleotide sequence ID" value="XM_002676529.1"/>
</dbReference>
<feature type="transmembrane region" description="Helical" evidence="1">
    <location>
        <begin position="107"/>
        <end position="140"/>
    </location>
</feature>
<dbReference type="EMBL" id="GG738871">
    <property type="protein sequence ID" value="EFC43831.1"/>
    <property type="molecule type" value="Genomic_DNA"/>
</dbReference>
<dbReference type="OrthoDB" id="10251195at2759"/>
<reference evidence="2 3" key="1">
    <citation type="journal article" date="2010" name="Cell">
        <title>The genome of Naegleria gruberi illuminates early eukaryotic versatility.</title>
        <authorList>
            <person name="Fritz-Laylin L.K."/>
            <person name="Prochnik S.E."/>
            <person name="Ginger M.L."/>
            <person name="Dacks J.B."/>
            <person name="Carpenter M.L."/>
            <person name="Field M.C."/>
            <person name="Kuo A."/>
            <person name="Paredez A."/>
            <person name="Chapman J."/>
            <person name="Pham J."/>
            <person name="Shu S."/>
            <person name="Neupane R."/>
            <person name="Cipriano M."/>
            <person name="Mancuso J."/>
            <person name="Tu H."/>
            <person name="Salamov A."/>
            <person name="Lindquist E."/>
            <person name="Shapiro H."/>
            <person name="Lucas S."/>
            <person name="Grigoriev I.V."/>
            <person name="Cande W.Z."/>
            <person name="Fulton C."/>
            <person name="Rokhsar D.S."/>
            <person name="Dawson S.C."/>
        </authorList>
    </citation>
    <scope>NUCLEOTIDE SEQUENCE [LARGE SCALE GENOMIC DNA]</scope>
    <source>
        <strain evidence="2 3">NEG-M</strain>
    </source>
</reference>
<feature type="transmembrane region" description="Helical" evidence="1">
    <location>
        <begin position="152"/>
        <end position="171"/>
    </location>
</feature>
<name>D2VH51_NAEGR</name>
<dbReference type="GeneID" id="8856643"/>
<dbReference type="InParanoid" id="D2VH51"/>
<dbReference type="Proteomes" id="UP000006671">
    <property type="component" value="Unassembled WGS sequence"/>
</dbReference>
<feature type="transmembrane region" description="Helical" evidence="1">
    <location>
        <begin position="38"/>
        <end position="60"/>
    </location>
</feature>
<sequence>MFITSVAYDYYKGFVTAFIEITDNTDVMVFGKPNLKKIIPMVNIIALIESILAVIFFILVAIRASVTSMSMFIVFVPLEIFFLFMLGLMMVIFFSFVITAFRFTRKVYWIVAYCFIFPIVFINLCLFFGMPILVSILFPLQEIKVLQGQKAWDVSLFLVLWLVGGLLKAFVRPSEDDSNPYQHDNKNVTFTAIYVCVLFLIAVFIFLISARLDGTVPFSTTTPFPSVSYWIVFIPIFVIWAIGTILYSIKAFLELKLVYKKGDVNGDGIFKSIFYIGMIVFLFLSLITSILLCVKLSLSAEEQDKFSLGWCFLPFILGFFTIACCCSIPFFPQFRKVKSAALKNSVTNEVEEAAEKEMQCFL</sequence>
<feature type="transmembrane region" description="Helical" evidence="1">
    <location>
        <begin position="72"/>
        <end position="101"/>
    </location>
</feature>
<keyword evidence="1" id="KW-1133">Transmembrane helix</keyword>
<keyword evidence="1" id="KW-0472">Membrane</keyword>
<feature type="transmembrane region" description="Helical" evidence="1">
    <location>
        <begin position="191"/>
        <end position="208"/>
    </location>
</feature>
<protein>
    <submittedName>
        <fullName evidence="2">Predicted protein</fullName>
    </submittedName>
</protein>
<feature type="transmembrane region" description="Helical" evidence="1">
    <location>
        <begin position="273"/>
        <end position="294"/>
    </location>
</feature>
<evidence type="ECO:0000313" key="2">
    <source>
        <dbReference type="EMBL" id="EFC43831.1"/>
    </source>
</evidence>
<accession>D2VH51</accession>